<evidence type="ECO:0000313" key="2">
    <source>
        <dbReference type="EMBL" id="KAF2793599.1"/>
    </source>
</evidence>
<feature type="region of interest" description="Disordered" evidence="1">
    <location>
        <begin position="202"/>
        <end position="225"/>
    </location>
</feature>
<organism evidence="2 3">
    <name type="scientific">Melanomma pulvis-pyrius CBS 109.77</name>
    <dbReference type="NCBI Taxonomy" id="1314802"/>
    <lineage>
        <taxon>Eukaryota</taxon>
        <taxon>Fungi</taxon>
        <taxon>Dikarya</taxon>
        <taxon>Ascomycota</taxon>
        <taxon>Pezizomycotina</taxon>
        <taxon>Dothideomycetes</taxon>
        <taxon>Pleosporomycetidae</taxon>
        <taxon>Pleosporales</taxon>
        <taxon>Melanommataceae</taxon>
        <taxon>Melanomma</taxon>
    </lineage>
</organism>
<feature type="region of interest" description="Disordered" evidence="1">
    <location>
        <begin position="317"/>
        <end position="557"/>
    </location>
</feature>
<feature type="region of interest" description="Disordered" evidence="1">
    <location>
        <begin position="25"/>
        <end position="63"/>
    </location>
</feature>
<gene>
    <name evidence="2" type="ORF">K505DRAFT_325359</name>
</gene>
<evidence type="ECO:0000256" key="1">
    <source>
        <dbReference type="SAM" id="MobiDB-lite"/>
    </source>
</evidence>
<dbReference type="OrthoDB" id="3946172at2759"/>
<feature type="compositionally biased region" description="Polar residues" evidence="1">
    <location>
        <begin position="204"/>
        <end position="219"/>
    </location>
</feature>
<feature type="compositionally biased region" description="Polar residues" evidence="1">
    <location>
        <begin position="444"/>
        <end position="454"/>
    </location>
</feature>
<keyword evidence="3" id="KW-1185">Reference proteome</keyword>
<evidence type="ECO:0000313" key="3">
    <source>
        <dbReference type="Proteomes" id="UP000799757"/>
    </source>
</evidence>
<name>A0A6A6XAW9_9PLEO</name>
<feature type="compositionally biased region" description="Basic residues" evidence="1">
    <location>
        <begin position="541"/>
        <end position="557"/>
    </location>
</feature>
<dbReference type="AlphaFoldDB" id="A0A6A6XAW9"/>
<protein>
    <submittedName>
        <fullName evidence="2">Uncharacterized protein</fullName>
    </submittedName>
</protein>
<feature type="compositionally biased region" description="Low complexity" evidence="1">
    <location>
        <begin position="515"/>
        <end position="529"/>
    </location>
</feature>
<feature type="compositionally biased region" description="Polar residues" evidence="1">
    <location>
        <begin position="498"/>
        <end position="509"/>
    </location>
</feature>
<sequence>MAFSFNNRQRQDFVDIVKALRSLEEDPEQLRLQRAQRYHDPPPAYPSSGETTQPPSPVEASAPDEATLQAQRNRTMFQSTPSAQFKSQTTREIEHIIYQRQEWLYGRKQTLPFDITLDFLANAENNIRARWVEQGIWKEEWGSAWPKGAKASDNRWVYSRQNTGGPSPLLRWGHEEELEPKPASEPELEAKREINIFDEWGQKEPNSANEGSGHTSIPDVTTEPAGTIKCDTSASRPYNQFLFQVSKESEWITDQLQYKRPTGMIDIDNMAYTSIKSNWLEDDIWNPEWGELPGMTWMHEDLLEELRQKSRPEFDAVNKDEQQPDLPSPESFDPNPTSSVHNDCKMDNHVSSAPKDVEASSGVSTRGRNTKRKGIARLPPISERAWPTEELGSRVLRRVRSSKVMKPSESRSSLTNTRFRRGRDANSAPGDEQSSVRPLRTSRRSSLASKNTTLGRPLKSSDAGQRSPSVKAQLPVASGVTRRSGRLAAQMRKPEAGSKQSYKTSTTAGQKRKTAASSTSVSKAPSQSTIVTPSITADIHRIKKRQCGSKGEAKRRR</sequence>
<dbReference type="EMBL" id="MU001921">
    <property type="protein sequence ID" value="KAF2793599.1"/>
    <property type="molecule type" value="Genomic_DNA"/>
</dbReference>
<proteinExistence type="predicted"/>
<dbReference type="Proteomes" id="UP000799757">
    <property type="component" value="Unassembled WGS sequence"/>
</dbReference>
<accession>A0A6A6XAW9</accession>
<reference evidence="2" key="1">
    <citation type="journal article" date="2020" name="Stud. Mycol.">
        <title>101 Dothideomycetes genomes: a test case for predicting lifestyles and emergence of pathogens.</title>
        <authorList>
            <person name="Haridas S."/>
            <person name="Albert R."/>
            <person name="Binder M."/>
            <person name="Bloem J."/>
            <person name="Labutti K."/>
            <person name="Salamov A."/>
            <person name="Andreopoulos B."/>
            <person name="Baker S."/>
            <person name="Barry K."/>
            <person name="Bills G."/>
            <person name="Bluhm B."/>
            <person name="Cannon C."/>
            <person name="Castanera R."/>
            <person name="Culley D."/>
            <person name="Daum C."/>
            <person name="Ezra D."/>
            <person name="Gonzalez J."/>
            <person name="Henrissat B."/>
            <person name="Kuo A."/>
            <person name="Liang C."/>
            <person name="Lipzen A."/>
            <person name="Lutzoni F."/>
            <person name="Magnuson J."/>
            <person name="Mondo S."/>
            <person name="Nolan M."/>
            <person name="Ohm R."/>
            <person name="Pangilinan J."/>
            <person name="Park H.-J."/>
            <person name="Ramirez L."/>
            <person name="Alfaro M."/>
            <person name="Sun H."/>
            <person name="Tritt A."/>
            <person name="Yoshinaga Y."/>
            <person name="Zwiers L.-H."/>
            <person name="Turgeon B."/>
            <person name="Goodwin S."/>
            <person name="Spatafora J."/>
            <person name="Crous P."/>
            <person name="Grigoriev I."/>
        </authorList>
    </citation>
    <scope>NUCLEOTIDE SEQUENCE</scope>
    <source>
        <strain evidence="2">CBS 109.77</strain>
    </source>
</reference>